<dbReference type="GO" id="GO:0006508">
    <property type="term" value="P:proteolysis"/>
    <property type="evidence" value="ECO:0007669"/>
    <property type="project" value="UniProtKB-KW"/>
</dbReference>
<keyword evidence="3" id="KW-0800">Toxin</keyword>
<comment type="function">
    <text evidence="9">Fibrinolytic activity; shows preferential cleavage of Arg-Gly bonds in all three fibrinogen chains. Contact with the caterpillars causes severe bleeding, due the anticoagulant effect of the protein.</text>
</comment>
<keyword evidence="12" id="KW-0732">Signal</keyword>
<evidence type="ECO:0000256" key="11">
    <source>
        <dbReference type="RuleBase" id="RU363034"/>
    </source>
</evidence>
<dbReference type="PANTHER" id="PTHR24276">
    <property type="entry name" value="POLYSERASE-RELATED"/>
    <property type="match status" value="1"/>
</dbReference>
<dbReference type="PRINTS" id="PR00722">
    <property type="entry name" value="CHYMOTRYPSIN"/>
</dbReference>
<evidence type="ECO:0000256" key="1">
    <source>
        <dbReference type="ARBA" id="ARBA00004239"/>
    </source>
</evidence>
<keyword evidence="4 11" id="KW-0645">Protease</keyword>
<proteinExistence type="inferred from homology"/>
<dbReference type="PROSITE" id="PS00134">
    <property type="entry name" value="TRYPSIN_HIS"/>
    <property type="match status" value="1"/>
</dbReference>
<comment type="subcellular location">
    <subcellularLocation>
        <location evidence="1">Secreted</location>
        <location evidence="1">Extracellular space</location>
    </subcellularLocation>
</comment>
<dbReference type="GO" id="GO:0090729">
    <property type="term" value="F:toxin activity"/>
    <property type="evidence" value="ECO:0007669"/>
    <property type="project" value="UniProtKB-KW"/>
</dbReference>
<evidence type="ECO:0000313" key="15">
    <source>
        <dbReference type="RefSeq" id="XP_022821653.1"/>
    </source>
</evidence>
<comment type="similarity">
    <text evidence="2">Belongs to the peptidase S1 family.</text>
</comment>
<dbReference type="PROSITE" id="PS00135">
    <property type="entry name" value="TRYPSIN_SER"/>
    <property type="match status" value="1"/>
</dbReference>
<dbReference type="GO" id="GO:0005576">
    <property type="term" value="C:extracellular region"/>
    <property type="evidence" value="ECO:0007669"/>
    <property type="project" value="UniProtKB-SubCell"/>
</dbReference>
<evidence type="ECO:0000259" key="13">
    <source>
        <dbReference type="PROSITE" id="PS50240"/>
    </source>
</evidence>
<feature type="chain" id="PRO_5039946524" evidence="12">
    <location>
        <begin position="17"/>
        <end position="256"/>
    </location>
</feature>
<evidence type="ECO:0000256" key="12">
    <source>
        <dbReference type="SAM" id="SignalP"/>
    </source>
</evidence>
<dbReference type="GeneID" id="111353058"/>
<dbReference type="GO" id="GO:0004252">
    <property type="term" value="F:serine-type endopeptidase activity"/>
    <property type="evidence" value="ECO:0007669"/>
    <property type="project" value="InterPro"/>
</dbReference>
<dbReference type="Pfam" id="PF00089">
    <property type="entry name" value="Trypsin"/>
    <property type="match status" value="1"/>
</dbReference>
<dbReference type="OrthoDB" id="5565075at2759"/>
<dbReference type="FunFam" id="2.40.10.10:FF:000036">
    <property type="entry name" value="Trypsin beta"/>
    <property type="match status" value="1"/>
</dbReference>
<dbReference type="PROSITE" id="PS50240">
    <property type="entry name" value="TRYPSIN_DOM"/>
    <property type="match status" value="1"/>
</dbReference>
<dbReference type="InterPro" id="IPR001314">
    <property type="entry name" value="Peptidase_S1A"/>
</dbReference>
<gene>
    <name evidence="15" type="primary">LOC111353058</name>
</gene>
<evidence type="ECO:0000313" key="14">
    <source>
        <dbReference type="Proteomes" id="UP000301870"/>
    </source>
</evidence>
<protein>
    <submittedName>
        <fullName evidence="15">Trypsin, alkaline C-like</fullName>
    </submittedName>
</protein>
<dbReference type="InterPro" id="IPR009003">
    <property type="entry name" value="Peptidase_S1_PA"/>
</dbReference>
<evidence type="ECO:0000256" key="4">
    <source>
        <dbReference type="ARBA" id="ARBA00022670"/>
    </source>
</evidence>
<keyword evidence="8" id="KW-1199">Hemostasis impairing toxin</keyword>
<sequence length="256" mass="28526">MRIFALVVLCFATAAAVPYNPHRRIDGTLASITQYPSLVALLYAYEWSVYIQECAGVIVNHRSILTAAHCPYFDAVPKWRVRVGSNWPTSGGQVHGVNGIIIHPLYRPNSLDHDLALLRVSADIHFDNYAQPAWIPTSRYFVPDNDPLWVAGWGADSYGALTGSQQLRHIQVQRINHINCKNRYAFRKIPVTDNMICSGWVTGGRDQCQGDSGGPVYHNSAVVGIWSFGLECSRPSDFPSVNTLVGRYHTWILSNS</sequence>
<keyword evidence="6 11" id="KW-0720">Serine protease</keyword>
<dbReference type="Proteomes" id="UP000301870">
    <property type="component" value="Chromosome 16"/>
</dbReference>
<evidence type="ECO:0000256" key="6">
    <source>
        <dbReference type="ARBA" id="ARBA00022825"/>
    </source>
</evidence>
<dbReference type="SUPFAM" id="SSF50494">
    <property type="entry name" value="Trypsin-like serine proteases"/>
    <property type="match status" value="1"/>
</dbReference>
<evidence type="ECO:0000256" key="3">
    <source>
        <dbReference type="ARBA" id="ARBA00022656"/>
    </source>
</evidence>
<feature type="domain" description="Peptidase S1" evidence="13">
    <location>
        <begin position="24"/>
        <end position="256"/>
    </location>
</feature>
<evidence type="ECO:0000256" key="5">
    <source>
        <dbReference type="ARBA" id="ARBA00022801"/>
    </source>
</evidence>
<evidence type="ECO:0000256" key="7">
    <source>
        <dbReference type="ARBA" id="ARBA00023157"/>
    </source>
</evidence>
<dbReference type="FunFam" id="2.40.10.10:FF:000068">
    <property type="entry name" value="transmembrane protease serine 2"/>
    <property type="match status" value="1"/>
</dbReference>
<dbReference type="InterPro" id="IPR018114">
    <property type="entry name" value="TRYPSIN_HIS"/>
</dbReference>
<reference evidence="15" key="1">
    <citation type="submission" date="2025-08" db="UniProtKB">
        <authorList>
            <consortium name="RefSeq"/>
        </authorList>
    </citation>
    <scope>IDENTIFICATION</scope>
    <source>
        <strain evidence="15">Ishihara</strain>
        <tissue evidence="15">Whole body</tissue>
    </source>
</reference>
<dbReference type="SMART" id="SM00020">
    <property type="entry name" value="Tryp_SPc"/>
    <property type="match status" value="1"/>
</dbReference>
<keyword evidence="10" id="KW-1205">Fibrinolytic toxin</keyword>
<name>A0A9J7INK5_SPOLT</name>
<keyword evidence="7" id="KW-1015">Disulfide bond</keyword>
<dbReference type="AlphaFoldDB" id="A0A9J7INK5"/>
<evidence type="ECO:0000256" key="10">
    <source>
        <dbReference type="ARBA" id="ARBA00084094"/>
    </source>
</evidence>
<dbReference type="Gene3D" id="2.40.10.10">
    <property type="entry name" value="Trypsin-like serine proteases"/>
    <property type="match status" value="1"/>
</dbReference>
<evidence type="ECO:0000256" key="9">
    <source>
        <dbReference type="ARBA" id="ARBA00055534"/>
    </source>
</evidence>
<dbReference type="RefSeq" id="XP_022821653.1">
    <property type="nucleotide sequence ID" value="XM_022965885.1"/>
</dbReference>
<organism evidence="14 15">
    <name type="scientific">Spodoptera litura</name>
    <name type="common">Asian cotton leafworm</name>
    <dbReference type="NCBI Taxonomy" id="69820"/>
    <lineage>
        <taxon>Eukaryota</taxon>
        <taxon>Metazoa</taxon>
        <taxon>Ecdysozoa</taxon>
        <taxon>Arthropoda</taxon>
        <taxon>Hexapoda</taxon>
        <taxon>Insecta</taxon>
        <taxon>Pterygota</taxon>
        <taxon>Neoptera</taxon>
        <taxon>Endopterygota</taxon>
        <taxon>Lepidoptera</taxon>
        <taxon>Glossata</taxon>
        <taxon>Ditrysia</taxon>
        <taxon>Noctuoidea</taxon>
        <taxon>Noctuidae</taxon>
        <taxon>Amphipyrinae</taxon>
        <taxon>Spodoptera</taxon>
    </lineage>
</organism>
<accession>A0A9J7INK5</accession>
<dbReference type="InterPro" id="IPR050430">
    <property type="entry name" value="Peptidase_S1"/>
</dbReference>
<dbReference type="PANTHER" id="PTHR24276:SF91">
    <property type="entry name" value="AT26814P-RELATED"/>
    <property type="match status" value="1"/>
</dbReference>
<dbReference type="CDD" id="cd00190">
    <property type="entry name" value="Tryp_SPc"/>
    <property type="match status" value="1"/>
</dbReference>
<dbReference type="KEGG" id="sliu:111353058"/>
<feature type="signal peptide" evidence="12">
    <location>
        <begin position="1"/>
        <end position="16"/>
    </location>
</feature>
<keyword evidence="14" id="KW-1185">Reference proteome</keyword>
<dbReference type="InterPro" id="IPR043504">
    <property type="entry name" value="Peptidase_S1_PA_chymotrypsin"/>
</dbReference>
<evidence type="ECO:0000256" key="8">
    <source>
        <dbReference type="ARBA" id="ARBA00023240"/>
    </source>
</evidence>
<dbReference type="InterPro" id="IPR001254">
    <property type="entry name" value="Trypsin_dom"/>
</dbReference>
<dbReference type="InterPro" id="IPR033116">
    <property type="entry name" value="TRYPSIN_SER"/>
</dbReference>
<keyword evidence="5 11" id="KW-0378">Hydrolase</keyword>
<evidence type="ECO:0000256" key="2">
    <source>
        <dbReference type="ARBA" id="ARBA00007664"/>
    </source>
</evidence>